<dbReference type="Proteomes" id="UP000275846">
    <property type="component" value="Unassembled WGS sequence"/>
</dbReference>
<dbReference type="InterPro" id="IPR001180">
    <property type="entry name" value="CNH_dom"/>
</dbReference>
<protein>
    <submittedName>
        <fullName evidence="4">CNH domain-containing protein</fullName>
    </submittedName>
</protein>
<evidence type="ECO:0000313" key="2">
    <source>
        <dbReference type="EMBL" id="VDL91184.1"/>
    </source>
</evidence>
<dbReference type="PROSITE" id="PS50219">
    <property type="entry name" value="CNH"/>
    <property type="match status" value="1"/>
</dbReference>
<evidence type="ECO:0000313" key="3">
    <source>
        <dbReference type="Proteomes" id="UP000275846"/>
    </source>
</evidence>
<sequence>MGACFTLVFEGCPLSITSTASWINPANNGQILLFGSTDGIYFLNLKDLADSSLELLSPRRCHWLAVVRDTMMSLSGDPPQLFAHNLVTLMKMKAQGHSMNSKMSRVSKLFLKRFSPSNKVSKTKGCLKAALVRHPFNGARYLCAAFPNEILVMEWFNPLVTFIETKRKDETLPLVCLGVYRHHSRRGRAEERYRLHLVDLNGPTFLTDVHFSQPAEPQTSFGSCACASPVLGAASAASRPSTPAAAGIASRPTTPAALAAAAAAAAGKVSRPDSGLFQDFTPASPNPEVKKKVALAKEKNSQFLDCAKLLNLNGRLVKNAHQANCISFDGLKIDSVVGLRDSLLVFHRHGFLGKSFAAELTQEINDDKHIYRVLGHDRNIVVESRPVNSPDAASNIYLLAGHTDSIA</sequence>
<keyword evidence="3" id="KW-1185">Reference proteome</keyword>
<dbReference type="Pfam" id="PF00780">
    <property type="entry name" value="CNH"/>
    <property type="match status" value="1"/>
</dbReference>
<name>A0A183SKQ1_SCHSO</name>
<dbReference type="SMART" id="SM00036">
    <property type="entry name" value="CNH"/>
    <property type="match status" value="1"/>
</dbReference>
<dbReference type="STRING" id="70667.A0A183SKQ1"/>
<evidence type="ECO:0000313" key="4">
    <source>
        <dbReference type="WBParaSite" id="SSLN_0000495401-mRNA-1"/>
    </source>
</evidence>
<organism evidence="4">
    <name type="scientific">Schistocephalus solidus</name>
    <name type="common">Tapeworm</name>
    <dbReference type="NCBI Taxonomy" id="70667"/>
    <lineage>
        <taxon>Eukaryota</taxon>
        <taxon>Metazoa</taxon>
        <taxon>Spiralia</taxon>
        <taxon>Lophotrochozoa</taxon>
        <taxon>Platyhelminthes</taxon>
        <taxon>Cestoda</taxon>
        <taxon>Eucestoda</taxon>
        <taxon>Diphyllobothriidea</taxon>
        <taxon>Diphyllobothriidae</taxon>
        <taxon>Schistocephalus</taxon>
    </lineage>
</organism>
<accession>A0A183SKQ1</accession>
<feature type="domain" description="CNH" evidence="1">
    <location>
        <begin position="13"/>
        <end position="379"/>
    </location>
</feature>
<proteinExistence type="predicted"/>
<dbReference type="AlphaFoldDB" id="A0A183SKQ1"/>
<gene>
    <name evidence="2" type="ORF">SSLN_LOCUS4799</name>
</gene>
<dbReference type="OrthoDB" id="8693905at2759"/>
<dbReference type="WBParaSite" id="SSLN_0000495401-mRNA-1">
    <property type="protein sequence ID" value="SSLN_0000495401-mRNA-1"/>
    <property type="gene ID" value="SSLN_0000495401"/>
</dbReference>
<evidence type="ECO:0000259" key="1">
    <source>
        <dbReference type="PROSITE" id="PS50219"/>
    </source>
</evidence>
<reference evidence="2 3" key="2">
    <citation type="submission" date="2018-11" db="EMBL/GenBank/DDBJ databases">
        <authorList>
            <consortium name="Pathogen Informatics"/>
        </authorList>
    </citation>
    <scope>NUCLEOTIDE SEQUENCE [LARGE SCALE GENOMIC DNA]</scope>
    <source>
        <strain evidence="2 3">NST_G2</strain>
    </source>
</reference>
<dbReference type="EMBL" id="UYSU01033004">
    <property type="protein sequence ID" value="VDL91184.1"/>
    <property type="molecule type" value="Genomic_DNA"/>
</dbReference>
<reference evidence="4" key="1">
    <citation type="submission" date="2016-06" db="UniProtKB">
        <authorList>
            <consortium name="WormBaseParasite"/>
        </authorList>
    </citation>
    <scope>IDENTIFICATION</scope>
</reference>